<feature type="domain" description="Amidohydrolase-related" evidence="2">
    <location>
        <begin position="81"/>
        <end position="428"/>
    </location>
</feature>
<sequence length="430" mass="47182">MSAMRKCFSTLICLVLFSLAMIAQIPASGPYLIKAGKFYDAEKNVFLKDQEILVEGNSIKAVGSKLTIPKGTTVINLSNATVTPGLIDLHTHLLMSQRLEDNLAADVLLHSSEYRVLRAAGYAQSYLQSGFTAIRDLGNSGQYLDLEVAAAIRRGFIPGPRMFTSGPILSAMDGQFYQLPLKEQEKITHLEYRVINGVDDAVLAVKEHVNNQVDVIKMVAFGERMGLTLDEMKAIVKTAHEYGKKVTAHATTDNIITQALAAGVDGIEHGYYITDSTLEKMVRQGVYLVPTDVSLQGGIEREEAMHKKDHDTVELKKMLQPLTDRLTKARQKGVTIGAGSDAYFDLRISRGDDAKQTLAAYFEEGMPAADVLKTATWNAALILGRKNDIGVLRPGAKADIVVFNGDLETNFKKVLFDVRLVIKDGKVVHQ</sequence>
<accession>A0A3B7MJV6</accession>
<feature type="chain" id="PRO_5017697571" evidence="1">
    <location>
        <begin position="24"/>
        <end position="430"/>
    </location>
</feature>
<name>A0A3B7MJV6_9BACT</name>
<dbReference type="PANTHER" id="PTHR43135:SF3">
    <property type="entry name" value="ALPHA-D-RIBOSE 1-METHYLPHOSPHONATE 5-TRIPHOSPHATE DIPHOSPHATASE"/>
    <property type="match status" value="1"/>
</dbReference>
<gene>
    <name evidence="3" type="ORF">D3H65_05850</name>
</gene>
<feature type="signal peptide" evidence="1">
    <location>
        <begin position="1"/>
        <end position="23"/>
    </location>
</feature>
<dbReference type="InterPro" id="IPR032466">
    <property type="entry name" value="Metal_Hydrolase"/>
</dbReference>
<dbReference type="KEGG" id="pseg:D3H65_05850"/>
<dbReference type="Gene3D" id="2.30.40.10">
    <property type="entry name" value="Urease, subunit C, domain 1"/>
    <property type="match status" value="1"/>
</dbReference>
<dbReference type="SUPFAM" id="SSF51338">
    <property type="entry name" value="Composite domain of metallo-dependent hydrolases"/>
    <property type="match status" value="1"/>
</dbReference>
<dbReference type="GO" id="GO:0016810">
    <property type="term" value="F:hydrolase activity, acting on carbon-nitrogen (but not peptide) bonds"/>
    <property type="evidence" value="ECO:0007669"/>
    <property type="project" value="InterPro"/>
</dbReference>
<dbReference type="PANTHER" id="PTHR43135">
    <property type="entry name" value="ALPHA-D-RIBOSE 1-METHYLPHOSPHONATE 5-TRIPHOSPHATE DIPHOSPHATASE"/>
    <property type="match status" value="1"/>
</dbReference>
<dbReference type="EMBL" id="CP032157">
    <property type="protein sequence ID" value="AXY73529.1"/>
    <property type="molecule type" value="Genomic_DNA"/>
</dbReference>
<proteinExistence type="predicted"/>
<dbReference type="InterPro" id="IPR057744">
    <property type="entry name" value="OTAase-like"/>
</dbReference>
<dbReference type="SUPFAM" id="SSF51556">
    <property type="entry name" value="Metallo-dependent hydrolases"/>
    <property type="match status" value="1"/>
</dbReference>
<dbReference type="InterPro" id="IPR011059">
    <property type="entry name" value="Metal-dep_hydrolase_composite"/>
</dbReference>
<protein>
    <submittedName>
        <fullName evidence="3">Amidohydrolase family protein</fullName>
    </submittedName>
</protein>
<dbReference type="InterPro" id="IPR051781">
    <property type="entry name" value="Metallo-dep_Hydrolase"/>
</dbReference>
<dbReference type="AlphaFoldDB" id="A0A3B7MJV6"/>
<dbReference type="Pfam" id="PF01979">
    <property type="entry name" value="Amidohydro_1"/>
    <property type="match status" value="1"/>
</dbReference>
<keyword evidence="4" id="KW-1185">Reference proteome</keyword>
<reference evidence="3 4" key="1">
    <citation type="submission" date="2018-09" db="EMBL/GenBank/DDBJ databases">
        <title>Genome sequencing of strain 6GH32-13.</title>
        <authorList>
            <person name="Weon H.-Y."/>
            <person name="Heo J."/>
            <person name="Kwon S.-W."/>
        </authorList>
    </citation>
    <scope>NUCLEOTIDE SEQUENCE [LARGE SCALE GENOMIC DNA]</scope>
    <source>
        <strain evidence="3 4">5GH32-13</strain>
    </source>
</reference>
<dbReference type="SMR" id="A0A3B7MJV6"/>
<evidence type="ECO:0000313" key="4">
    <source>
        <dbReference type="Proteomes" id="UP000263900"/>
    </source>
</evidence>
<keyword evidence="3" id="KW-0378">Hydrolase</keyword>
<dbReference type="InterPro" id="IPR006680">
    <property type="entry name" value="Amidohydro-rel"/>
</dbReference>
<dbReference type="OrthoDB" id="9797498at2"/>
<evidence type="ECO:0000313" key="3">
    <source>
        <dbReference type="EMBL" id="AXY73529.1"/>
    </source>
</evidence>
<keyword evidence="1" id="KW-0732">Signal</keyword>
<dbReference type="Gene3D" id="3.20.20.140">
    <property type="entry name" value="Metal-dependent hydrolases"/>
    <property type="match status" value="1"/>
</dbReference>
<dbReference type="CDD" id="cd01299">
    <property type="entry name" value="Met_dep_hydrolase_A"/>
    <property type="match status" value="1"/>
</dbReference>
<organism evidence="3 4">
    <name type="scientific">Paraflavitalea soli</name>
    <dbReference type="NCBI Taxonomy" id="2315862"/>
    <lineage>
        <taxon>Bacteria</taxon>
        <taxon>Pseudomonadati</taxon>
        <taxon>Bacteroidota</taxon>
        <taxon>Chitinophagia</taxon>
        <taxon>Chitinophagales</taxon>
        <taxon>Chitinophagaceae</taxon>
        <taxon>Paraflavitalea</taxon>
    </lineage>
</organism>
<evidence type="ECO:0000259" key="2">
    <source>
        <dbReference type="Pfam" id="PF01979"/>
    </source>
</evidence>
<evidence type="ECO:0000256" key="1">
    <source>
        <dbReference type="SAM" id="SignalP"/>
    </source>
</evidence>
<dbReference type="Proteomes" id="UP000263900">
    <property type="component" value="Chromosome"/>
</dbReference>